<gene>
    <name evidence="1" type="ORF">XCR1_4420001</name>
</gene>
<proteinExistence type="predicted"/>
<accession>W1J7I3</accession>
<evidence type="ECO:0000313" key="2">
    <source>
        <dbReference type="Proteomes" id="UP000019197"/>
    </source>
</evidence>
<organism evidence="1 2">
    <name type="scientific">Xenorhabdus cabanillasii JM26</name>
    <dbReference type="NCBI Taxonomy" id="1427517"/>
    <lineage>
        <taxon>Bacteria</taxon>
        <taxon>Pseudomonadati</taxon>
        <taxon>Pseudomonadota</taxon>
        <taxon>Gammaproteobacteria</taxon>
        <taxon>Enterobacterales</taxon>
        <taxon>Morganellaceae</taxon>
        <taxon>Xenorhabdus</taxon>
    </lineage>
</organism>
<dbReference type="AlphaFoldDB" id="W1J7I3"/>
<reference evidence="1 2" key="1">
    <citation type="submission" date="2013-11" db="EMBL/GenBank/DDBJ databases">
        <title>Draft genome sequence and annotation of the entomopathogenic bacterium, Xenorhabdus cabanillasi strain JM26.</title>
        <authorList>
            <person name="Gualtieri M."/>
            <person name="Ogier J.C."/>
            <person name="Pages S."/>
            <person name="Givaudan A."/>
            <person name="Gaudriault S."/>
        </authorList>
    </citation>
    <scope>NUCLEOTIDE SEQUENCE [LARGE SCALE GENOMIC DNA]</scope>
    <source>
        <strain evidence="1 2">JM26</strain>
    </source>
</reference>
<dbReference type="EMBL" id="CBXE010000382">
    <property type="protein sequence ID" value="CDL86722.1"/>
    <property type="molecule type" value="Genomic_DNA"/>
</dbReference>
<comment type="caution">
    <text evidence="1">The sequence shown here is derived from an EMBL/GenBank/DDBJ whole genome shotgun (WGS) entry which is preliminary data.</text>
</comment>
<sequence>MASLLYGKRHGIYIGDKGIVNTITSLCQKVTQNMSIILYTCKIKCSRCHC</sequence>
<protein>
    <submittedName>
        <fullName evidence="1">Uncharacterized protein</fullName>
    </submittedName>
</protein>
<evidence type="ECO:0000313" key="1">
    <source>
        <dbReference type="EMBL" id="CDL86722.1"/>
    </source>
</evidence>
<name>W1J7I3_9GAMM</name>
<dbReference type="Proteomes" id="UP000019197">
    <property type="component" value="Unassembled WGS sequence"/>
</dbReference>